<evidence type="ECO:0000259" key="11">
    <source>
        <dbReference type="Pfam" id="PF07715"/>
    </source>
</evidence>
<dbReference type="PANTHER" id="PTHR30442:SF0">
    <property type="entry name" value="FE(3+) DICITRATE TRANSPORT PROTEIN FECA"/>
    <property type="match status" value="1"/>
</dbReference>
<comment type="subcellular location">
    <subcellularLocation>
        <location evidence="1 8">Cell outer membrane</location>
        <topology evidence="1 8">Multi-pass membrane protein</topology>
    </subcellularLocation>
</comment>
<dbReference type="Gene3D" id="2.170.130.10">
    <property type="entry name" value="TonB-dependent receptor, plug domain"/>
    <property type="match status" value="1"/>
</dbReference>
<dbReference type="GO" id="GO:0033214">
    <property type="term" value="P:siderophore-iron import into cell"/>
    <property type="evidence" value="ECO:0007669"/>
    <property type="project" value="TreeGrafter"/>
</dbReference>
<dbReference type="Gene3D" id="2.40.170.20">
    <property type="entry name" value="TonB-dependent receptor, beta-barrel domain"/>
    <property type="match status" value="1"/>
</dbReference>
<keyword evidence="12" id="KW-0675">Receptor</keyword>
<feature type="domain" description="TonB-dependent receptor-like beta-barrel" evidence="10">
    <location>
        <begin position="299"/>
        <end position="769"/>
    </location>
</feature>
<dbReference type="InterPro" id="IPR012910">
    <property type="entry name" value="Plug_dom"/>
</dbReference>
<dbReference type="Pfam" id="PF13715">
    <property type="entry name" value="CarbopepD_reg_2"/>
    <property type="match status" value="1"/>
</dbReference>
<gene>
    <name evidence="12" type="ORF">BWR22_10265</name>
</gene>
<dbReference type="InterPro" id="IPR000531">
    <property type="entry name" value="Beta-barrel_TonB"/>
</dbReference>
<dbReference type="Pfam" id="PF00593">
    <property type="entry name" value="TonB_dep_Rec_b-barrel"/>
    <property type="match status" value="1"/>
</dbReference>
<feature type="domain" description="TonB-dependent receptor plug" evidence="11">
    <location>
        <begin position="127"/>
        <end position="223"/>
    </location>
</feature>
<keyword evidence="4 8" id="KW-0812">Transmembrane</keyword>
<dbReference type="GO" id="GO:0009279">
    <property type="term" value="C:cell outer membrane"/>
    <property type="evidence" value="ECO:0007669"/>
    <property type="project" value="UniProtKB-SubCell"/>
</dbReference>
<keyword evidence="5 9" id="KW-0798">TonB box</keyword>
<evidence type="ECO:0000256" key="3">
    <source>
        <dbReference type="ARBA" id="ARBA00022452"/>
    </source>
</evidence>
<dbReference type="SUPFAM" id="SSF56935">
    <property type="entry name" value="Porins"/>
    <property type="match status" value="1"/>
</dbReference>
<evidence type="ECO:0000256" key="4">
    <source>
        <dbReference type="ARBA" id="ARBA00022692"/>
    </source>
</evidence>
<evidence type="ECO:0000256" key="5">
    <source>
        <dbReference type="ARBA" id="ARBA00023077"/>
    </source>
</evidence>
<evidence type="ECO:0000256" key="2">
    <source>
        <dbReference type="ARBA" id="ARBA00022448"/>
    </source>
</evidence>
<dbReference type="InterPro" id="IPR036942">
    <property type="entry name" value="Beta-barrel_TonB_sf"/>
</dbReference>
<organism evidence="12 13">
    <name type="scientific">Lacinutrix venerupis</name>
    <dbReference type="NCBI Taxonomy" id="1486034"/>
    <lineage>
        <taxon>Bacteria</taxon>
        <taxon>Pseudomonadati</taxon>
        <taxon>Bacteroidota</taxon>
        <taxon>Flavobacteriia</taxon>
        <taxon>Flavobacteriales</taxon>
        <taxon>Flavobacteriaceae</taxon>
        <taxon>Lacinutrix</taxon>
    </lineage>
</organism>
<evidence type="ECO:0000256" key="7">
    <source>
        <dbReference type="ARBA" id="ARBA00023237"/>
    </source>
</evidence>
<proteinExistence type="inferred from homology"/>
<evidence type="ECO:0000259" key="10">
    <source>
        <dbReference type="Pfam" id="PF00593"/>
    </source>
</evidence>
<dbReference type="InterPro" id="IPR008969">
    <property type="entry name" value="CarboxyPept-like_regulatory"/>
</dbReference>
<dbReference type="Pfam" id="PF07715">
    <property type="entry name" value="Plug"/>
    <property type="match status" value="1"/>
</dbReference>
<keyword evidence="6 8" id="KW-0472">Membrane</keyword>
<name>A0AAC9PXX8_9FLAO</name>
<evidence type="ECO:0000256" key="8">
    <source>
        <dbReference type="PROSITE-ProRule" id="PRU01360"/>
    </source>
</evidence>
<comment type="similarity">
    <text evidence="8 9">Belongs to the TonB-dependent receptor family.</text>
</comment>
<keyword evidence="13" id="KW-1185">Reference proteome</keyword>
<dbReference type="AlphaFoldDB" id="A0AAC9PXX8"/>
<evidence type="ECO:0000256" key="1">
    <source>
        <dbReference type="ARBA" id="ARBA00004571"/>
    </source>
</evidence>
<evidence type="ECO:0000313" key="13">
    <source>
        <dbReference type="Proteomes" id="UP000187506"/>
    </source>
</evidence>
<keyword evidence="7 8" id="KW-0998">Cell outer membrane</keyword>
<dbReference type="PROSITE" id="PS52016">
    <property type="entry name" value="TONB_DEPENDENT_REC_3"/>
    <property type="match status" value="1"/>
</dbReference>
<sequence length="803" mass="89170">MCFLIASIAIAQNKISGTITDGSSNQPIVNVEVYDKDAGLLTTTNTSGFFEFETEKQNITVVFFSYNYEVVEQAVTGNSTIDVKLVPLAETLSEVEISSREAKVFALKRLKDVEGTAIYAGKKTEVVLVEQSMASLASNNARQIYSQVSGLNIYQNDDAGLQLNIGGRGLDPNRTASFNTRQNGYDISADVLGYPESYYTPAAEGLKEVQIIRGAASLQYGTQFGGLVNFKMKEPNPTKPFELITRNTIGSNGLYTNFTSVSGTKDKLSYYSFFNYKKGDGFRDNSNFESKNAFAHIGYQFNERTKLTGEVTYLRYLAKQAGGLNDSQFEEDPYQSNRARNWFQVDWLLYNLKLSHKFSENTNFTFNAFGLDANRTALGFRNRRTDIEDPGGARDLISSDFNNYGFETRLLSKYNVFNKDATFLIGGKFYKADNSYSQGPGSDGADPNFDSAINEFPFYPTQSAYDNPNLNIAVFGENIFYVTDKFSVTPGARFEFIKTESIGSRQTFNFDGAGNPIDAGVEFQDIENERSFVLLGLGLSYKASKALEFYGNASQNYRSITFGDINIVNPSNAVDPDLDDESGFTLDLGVRGNINQLVSYDANVFGLFYNDRIGLIDATIPPVNNVGKLRVNVGDARIFGVESLIDFNLKKLFNLNNKFSANYFINSSFVTSEYTSTNFDNTSSDVRVGNKVEFIPDVNIKTGLQFGYGNFLSNIQYTYLSSQFTDAGNDPGGDNLNSIVGTIPSYDVLDISMSYKYKRFKLEAGVNNVLDNAYFTRRATGYPGPGIIPSANRNFYTTLQIKI</sequence>
<dbReference type="InterPro" id="IPR039426">
    <property type="entry name" value="TonB-dep_rcpt-like"/>
</dbReference>
<keyword evidence="2 8" id="KW-0813">Transport</keyword>
<reference evidence="12 13" key="1">
    <citation type="submission" date="2017-01" db="EMBL/GenBank/DDBJ databases">
        <title>Complete genome of Lacinutrix venerupis DOK2-8 isolated from seawater in Dokdo.</title>
        <authorList>
            <person name="Chi W.-J."/>
            <person name="Kim J.H."/>
        </authorList>
    </citation>
    <scope>NUCLEOTIDE SEQUENCE [LARGE SCALE GENOMIC DNA]</scope>
    <source>
        <strain evidence="12 13">DOK2-8</strain>
    </source>
</reference>
<evidence type="ECO:0000313" key="12">
    <source>
        <dbReference type="EMBL" id="APY01511.1"/>
    </source>
</evidence>
<dbReference type="InterPro" id="IPR037066">
    <property type="entry name" value="Plug_dom_sf"/>
</dbReference>
<dbReference type="Gene3D" id="2.60.40.1120">
    <property type="entry name" value="Carboxypeptidase-like, regulatory domain"/>
    <property type="match status" value="1"/>
</dbReference>
<dbReference type="KEGG" id="lvn:BWR22_10265"/>
<dbReference type="SUPFAM" id="SSF49464">
    <property type="entry name" value="Carboxypeptidase regulatory domain-like"/>
    <property type="match status" value="1"/>
</dbReference>
<evidence type="ECO:0000256" key="9">
    <source>
        <dbReference type="RuleBase" id="RU003357"/>
    </source>
</evidence>
<protein>
    <submittedName>
        <fullName evidence="12">TonB-dependent receptor</fullName>
    </submittedName>
</protein>
<accession>A0AAC9PXX8</accession>
<dbReference type="EMBL" id="CP019352">
    <property type="protein sequence ID" value="APY01511.1"/>
    <property type="molecule type" value="Genomic_DNA"/>
</dbReference>
<keyword evidence="3 8" id="KW-1134">Transmembrane beta strand</keyword>
<dbReference type="Proteomes" id="UP000187506">
    <property type="component" value="Chromosome"/>
</dbReference>
<evidence type="ECO:0000256" key="6">
    <source>
        <dbReference type="ARBA" id="ARBA00023136"/>
    </source>
</evidence>
<dbReference type="PANTHER" id="PTHR30442">
    <property type="entry name" value="IRON III DICITRATE TRANSPORT PROTEIN FECA"/>
    <property type="match status" value="1"/>
</dbReference>